<keyword evidence="5" id="KW-0378">Hydrolase</keyword>
<evidence type="ECO:0000256" key="1">
    <source>
        <dbReference type="ARBA" id="ARBA00006964"/>
    </source>
</evidence>
<dbReference type="NCBIfam" id="TIGR00486">
    <property type="entry name" value="YbgI_SA1388"/>
    <property type="match status" value="1"/>
</dbReference>
<evidence type="ECO:0000313" key="6">
    <source>
        <dbReference type="Proteomes" id="UP000036356"/>
    </source>
</evidence>
<keyword evidence="3 4" id="KW-0479">Metal-binding</keyword>
<dbReference type="FunFam" id="3.40.1390.30:FF:000001">
    <property type="entry name" value="GTP cyclohydrolase 1 type 2"/>
    <property type="match status" value="1"/>
</dbReference>
<dbReference type="GO" id="GO:0046872">
    <property type="term" value="F:metal ion binding"/>
    <property type="evidence" value="ECO:0007669"/>
    <property type="project" value="UniProtKB-KW"/>
</dbReference>
<dbReference type="GO" id="GO:0016787">
    <property type="term" value="F:hydrolase activity"/>
    <property type="evidence" value="ECO:0007669"/>
    <property type="project" value="UniProtKB-KW"/>
</dbReference>
<dbReference type="STRING" id="476652.DEAC_c19320"/>
<name>A0A0J1IMH8_9FIRM</name>
<proteinExistence type="inferred from homology"/>
<dbReference type="InterPro" id="IPR036069">
    <property type="entry name" value="DUF34/NIF3_sf"/>
</dbReference>
<dbReference type="AlphaFoldDB" id="A0A0J1IMH8"/>
<dbReference type="SUPFAM" id="SSF102705">
    <property type="entry name" value="NIF3 (NGG1p interacting factor 3)-like"/>
    <property type="match status" value="1"/>
</dbReference>
<evidence type="ECO:0000256" key="4">
    <source>
        <dbReference type="PIRSR" id="PIRSR602678-1"/>
    </source>
</evidence>
<evidence type="ECO:0000256" key="3">
    <source>
        <dbReference type="ARBA" id="ARBA00022723"/>
    </source>
</evidence>
<dbReference type="PANTHER" id="PTHR13799">
    <property type="entry name" value="NGG1 INTERACTING FACTOR 3"/>
    <property type="match status" value="1"/>
</dbReference>
<feature type="binding site" evidence="4">
    <location>
        <position position="105"/>
    </location>
    <ligand>
        <name>a divalent metal cation</name>
        <dbReference type="ChEBI" id="CHEBI:60240"/>
        <label>1</label>
    </ligand>
</feature>
<dbReference type="EMBL" id="LDZY01000006">
    <property type="protein sequence ID" value="KLU65896.1"/>
    <property type="molecule type" value="Genomic_DNA"/>
</dbReference>
<protein>
    <recommendedName>
        <fullName evidence="2">GTP cyclohydrolase 1 type 2 homolog</fullName>
    </recommendedName>
</protein>
<comment type="similarity">
    <text evidence="1">Belongs to the GTP cyclohydrolase I type 2/NIF3 family.</text>
</comment>
<evidence type="ECO:0000313" key="5">
    <source>
        <dbReference type="EMBL" id="KLU65896.1"/>
    </source>
</evidence>
<evidence type="ECO:0000256" key="2">
    <source>
        <dbReference type="ARBA" id="ARBA00022112"/>
    </source>
</evidence>
<sequence>MAVSIGLVAQHIEKLAPKCWAEEWDNVGLLVGSGSAPVERILIALDGTLEVIEEAKDFGAQLIVAHHPLMFRPLKNLRSDNPAAKIPLTLFNYQIGYYAAHTNLDQSRLSSSITLGEILGLKELKLLEEQSNSSNYSRQANLSSANSTEELRGYGVIGYLERPEPLEVVWENFLEGLLQSNCYAHPYNLTGVRLAGSLKKDVRKVAIVNGSGGRFVPKALFKGADLLITGDVDHHAVLDALEGGMAVGDLGHFLSEAPMLQALYYYLSSERSLQGIEFKVSSKNVSPWL</sequence>
<reference evidence="5 6" key="1">
    <citation type="submission" date="2015-06" db="EMBL/GenBank/DDBJ databases">
        <title>Draft genome of the moderately acidophilic sulfate reducer Candidatus Desulfosporosinus acididurans strain M1.</title>
        <authorList>
            <person name="Poehlein A."/>
            <person name="Petzsch P."/>
            <person name="Johnson B.D."/>
            <person name="Schloemann M."/>
            <person name="Daniel R."/>
            <person name="Muehling M."/>
        </authorList>
    </citation>
    <scope>NUCLEOTIDE SEQUENCE [LARGE SCALE GENOMIC DNA]</scope>
    <source>
        <strain evidence="5 6">M1</strain>
    </source>
</reference>
<accession>A0A0J1IMH8</accession>
<feature type="binding site" evidence="4">
    <location>
        <position position="67"/>
    </location>
    <ligand>
        <name>a divalent metal cation</name>
        <dbReference type="ChEBI" id="CHEBI:60240"/>
        <label>1</label>
    </ligand>
</feature>
<dbReference type="RefSeq" id="WP_047809821.1">
    <property type="nucleotide sequence ID" value="NZ_LDZY01000006.1"/>
</dbReference>
<comment type="caution">
    <text evidence="5">The sequence shown here is derived from an EMBL/GenBank/DDBJ whole genome shotgun (WGS) entry which is preliminary data.</text>
</comment>
<feature type="binding site" evidence="4">
    <location>
        <position position="66"/>
    </location>
    <ligand>
        <name>a divalent metal cation</name>
        <dbReference type="ChEBI" id="CHEBI:60240"/>
        <label>1</label>
    </ligand>
</feature>
<dbReference type="Gene3D" id="3.40.1390.30">
    <property type="entry name" value="NIF3 (NGG1p interacting factor 3)-like"/>
    <property type="match status" value="2"/>
</dbReference>
<dbReference type="GO" id="GO:0005737">
    <property type="term" value="C:cytoplasm"/>
    <property type="evidence" value="ECO:0007669"/>
    <property type="project" value="TreeGrafter"/>
</dbReference>
<dbReference type="InterPro" id="IPR002678">
    <property type="entry name" value="DUF34/NIF3"/>
</dbReference>
<dbReference type="PANTHER" id="PTHR13799:SF14">
    <property type="entry name" value="GTP CYCLOHYDROLASE 1 TYPE 2 HOMOLOG"/>
    <property type="match status" value="1"/>
</dbReference>
<feature type="binding site" evidence="4">
    <location>
        <position position="256"/>
    </location>
    <ligand>
        <name>a divalent metal cation</name>
        <dbReference type="ChEBI" id="CHEBI:60240"/>
        <label>1</label>
    </ligand>
</feature>
<keyword evidence="6" id="KW-1185">Reference proteome</keyword>
<feature type="binding site" evidence="4">
    <location>
        <position position="252"/>
    </location>
    <ligand>
        <name>a divalent metal cation</name>
        <dbReference type="ChEBI" id="CHEBI:60240"/>
        <label>1</label>
    </ligand>
</feature>
<dbReference type="PATRIC" id="fig|476652.3.peg.2000"/>
<gene>
    <name evidence="5" type="ORF">DEAC_c19320</name>
</gene>
<dbReference type="Pfam" id="PF01784">
    <property type="entry name" value="DUF34_NIF3"/>
    <property type="match status" value="1"/>
</dbReference>
<organism evidence="5 6">
    <name type="scientific">Desulfosporosinus acididurans</name>
    <dbReference type="NCBI Taxonomy" id="476652"/>
    <lineage>
        <taxon>Bacteria</taxon>
        <taxon>Bacillati</taxon>
        <taxon>Bacillota</taxon>
        <taxon>Clostridia</taxon>
        <taxon>Eubacteriales</taxon>
        <taxon>Desulfitobacteriaceae</taxon>
        <taxon>Desulfosporosinus</taxon>
    </lineage>
</organism>
<dbReference type="Proteomes" id="UP000036356">
    <property type="component" value="Unassembled WGS sequence"/>
</dbReference>